<reference evidence="1 2" key="1">
    <citation type="journal article" date="2009" name="Appl. Environ. Microbiol.">
        <title>Genome analysis of the meat starter culture bacterium Staphylococcus carnosus TM300.</title>
        <authorList>
            <person name="Rosenstein R."/>
            <person name="Nerz C."/>
            <person name="Biswas L."/>
            <person name="Resch A."/>
            <person name="Raddatz G."/>
            <person name="Schuster S.C."/>
            <person name="Goetz F."/>
        </authorList>
    </citation>
    <scope>NUCLEOTIDE SEQUENCE [LARGE SCALE GENOMIC DNA]</scope>
    <source>
        <strain evidence="1 2">TM300</strain>
    </source>
</reference>
<dbReference type="KEGG" id="sca:SCA_2264"/>
<dbReference type="EMBL" id="AM295250">
    <property type="protein sequence ID" value="CAL29167.1"/>
    <property type="molecule type" value="Genomic_DNA"/>
</dbReference>
<dbReference type="SUPFAM" id="SSF53187">
    <property type="entry name" value="Zn-dependent exopeptidases"/>
    <property type="match status" value="1"/>
</dbReference>
<protein>
    <submittedName>
        <fullName evidence="1">Truncated putative metal-dependent amidase/aminoacylase/carboxypeptidase (Fragment 1)</fullName>
    </submittedName>
</protein>
<evidence type="ECO:0000313" key="1">
    <source>
        <dbReference type="EMBL" id="CAL29167.1"/>
    </source>
</evidence>
<keyword evidence="2" id="KW-1185">Reference proteome</keyword>
<dbReference type="Gene3D" id="3.40.630.10">
    <property type="entry name" value="Zn peptidases"/>
    <property type="match status" value="1"/>
</dbReference>
<gene>
    <name evidence="1" type="ordered locus">Sca_2264</name>
</gene>
<proteinExistence type="predicted"/>
<dbReference type="OrthoDB" id="9776731at2"/>
<evidence type="ECO:0000313" key="2">
    <source>
        <dbReference type="Proteomes" id="UP000000444"/>
    </source>
</evidence>
<dbReference type="HOGENOM" id="CLU_2738076_0_0_9"/>
<dbReference type="eggNOG" id="COG1473">
    <property type="taxonomic scope" value="Bacteria"/>
</dbReference>
<sequence>MNYEQYKDTIIAYRRHLHEHPEVSFKEYETAEFIRSKLREMENCNVVELTETSTVAVFNEGQGKKSVCGQI</sequence>
<name>B9DJ93_STACT</name>
<dbReference type="BioCyc" id="SCAR396513:SCA_RS12590-MONOMER"/>
<dbReference type="Proteomes" id="UP000000444">
    <property type="component" value="Chromosome"/>
</dbReference>
<organism evidence="1 2">
    <name type="scientific">Staphylococcus carnosus (strain TM300)</name>
    <dbReference type="NCBI Taxonomy" id="396513"/>
    <lineage>
        <taxon>Bacteria</taxon>
        <taxon>Bacillati</taxon>
        <taxon>Bacillota</taxon>
        <taxon>Bacilli</taxon>
        <taxon>Bacillales</taxon>
        <taxon>Staphylococcaceae</taxon>
        <taxon>Staphylococcus</taxon>
    </lineage>
</organism>
<dbReference type="RefSeq" id="WP_015901502.1">
    <property type="nucleotide sequence ID" value="NC_012121.1"/>
</dbReference>
<dbReference type="GeneID" id="93794712"/>
<dbReference type="AlphaFoldDB" id="B9DJ93"/>
<accession>B9DJ93</accession>